<sequence length="63" mass="7288">MEKYLLEFLVCAGVFSILWGSLFYATMIRTGRLPLRISLNKYITLCAIVGLLFSFFLLLTIHR</sequence>
<evidence type="ECO:0000313" key="2">
    <source>
        <dbReference type="EMBL" id="SEQ95954.1"/>
    </source>
</evidence>
<accession>A0A1H9K9Y8</accession>
<keyword evidence="1" id="KW-0812">Transmembrane</keyword>
<dbReference type="Proteomes" id="UP000242515">
    <property type="component" value="Unassembled WGS sequence"/>
</dbReference>
<keyword evidence="3" id="KW-1185">Reference proteome</keyword>
<name>A0A1H9K9Y8_9GAMM</name>
<feature type="transmembrane region" description="Helical" evidence="1">
    <location>
        <begin position="39"/>
        <end position="61"/>
    </location>
</feature>
<protein>
    <submittedName>
        <fullName evidence="2">Uncharacterized protein</fullName>
    </submittedName>
</protein>
<proteinExistence type="predicted"/>
<reference evidence="3" key="1">
    <citation type="submission" date="2016-10" db="EMBL/GenBank/DDBJ databases">
        <authorList>
            <person name="Varghese N."/>
            <person name="Submissions S."/>
        </authorList>
    </citation>
    <scope>NUCLEOTIDE SEQUENCE [LARGE SCALE GENOMIC DNA]</scope>
    <source>
        <strain evidence="3">8N4</strain>
    </source>
</reference>
<organism evidence="2 3">
    <name type="scientific">Rosenbergiella nectarea</name>
    <dbReference type="NCBI Taxonomy" id="988801"/>
    <lineage>
        <taxon>Bacteria</taxon>
        <taxon>Pseudomonadati</taxon>
        <taxon>Pseudomonadota</taxon>
        <taxon>Gammaproteobacteria</taxon>
        <taxon>Enterobacterales</taxon>
        <taxon>Erwiniaceae</taxon>
        <taxon>Rosenbergiella</taxon>
    </lineage>
</organism>
<dbReference type="EMBL" id="FOGC01000009">
    <property type="protein sequence ID" value="SEQ95954.1"/>
    <property type="molecule type" value="Genomic_DNA"/>
</dbReference>
<evidence type="ECO:0000256" key="1">
    <source>
        <dbReference type="SAM" id="Phobius"/>
    </source>
</evidence>
<keyword evidence="1" id="KW-0472">Membrane</keyword>
<feature type="transmembrane region" description="Helical" evidence="1">
    <location>
        <begin position="6"/>
        <end position="27"/>
    </location>
</feature>
<dbReference type="AlphaFoldDB" id="A0A1H9K9Y8"/>
<gene>
    <name evidence="2" type="ORF">SAMN05216522_10936</name>
</gene>
<keyword evidence="1" id="KW-1133">Transmembrane helix</keyword>
<evidence type="ECO:0000313" key="3">
    <source>
        <dbReference type="Proteomes" id="UP000242515"/>
    </source>
</evidence>